<dbReference type="EMBL" id="BMGB01000001">
    <property type="protein sequence ID" value="GGA90935.1"/>
    <property type="molecule type" value="Genomic_DNA"/>
</dbReference>
<dbReference type="Gene3D" id="1.10.357.10">
    <property type="entry name" value="Tetracycline Repressor, domain 2"/>
    <property type="match status" value="1"/>
</dbReference>
<evidence type="ECO:0000256" key="2">
    <source>
        <dbReference type="PROSITE-ProRule" id="PRU00335"/>
    </source>
</evidence>
<feature type="domain" description="HTH tetR-type" evidence="3">
    <location>
        <begin position="4"/>
        <end position="64"/>
    </location>
</feature>
<evidence type="ECO:0000256" key="1">
    <source>
        <dbReference type="ARBA" id="ARBA00023125"/>
    </source>
</evidence>
<reference evidence="4" key="1">
    <citation type="journal article" date="2014" name="Int. J. Syst. Evol. Microbiol.">
        <title>Complete genome sequence of Corynebacterium casei LMG S-19264T (=DSM 44701T), isolated from a smear-ripened cheese.</title>
        <authorList>
            <consortium name="US DOE Joint Genome Institute (JGI-PGF)"/>
            <person name="Walter F."/>
            <person name="Albersmeier A."/>
            <person name="Kalinowski J."/>
            <person name="Ruckert C."/>
        </authorList>
    </citation>
    <scope>NUCLEOTIDE SEQUENCE</scope>
    <source>
        <strain evidence="4">CGMCC 1.12813</strain>
    </source>
</reference>
<sequence length="178" mass="18886">MDDDGGLRGVIESASRLFRAQGFEPVPMHAVRDESGISLRRLYQLVGSKDALIVAVLQRWIDEWAREVALRSNGTGPGGRILAMFEAVGPPAEGRSSLDFVFADTSAMSDRVAAAVDAHRAWVLDQVREQVKALTGTPGLVSRLWVLLAGATALSATPGGPEASAAARLLAAELLQKP</sequence>
<dbReference type="Pfam" id="PF00440">
    <property type="entry name" value="TetR_N"/>
    <property type="match status" value="1"/>
</dbReference>
<evidence type="ECO:0000313" key="4">
    <source>
        <dbReference type="EMBL" id="GGA90935.1"/>
    </source>
</evidence>
<name>A0A916WEQ0_9MICO</name>
<protein>
    <submittedName>
        <fullName evidence="4">TetR family transcriptional regulator</fullName>
    </submittedName>
</protein>
<dbReference type="GO" id="GO:0003677">
    <property type="term" value="F:DNA binding"/>
    <property type="evidence" value="ECO:0007669"/>
    <property type="project" value="UniProtKB-UniRule"/>
</dbReference>
<organism evidence="4 5">
    <name type="scientific">Conyzicola nivalis</name>
    <dbReference type="NCBI Taxonomy" id="1477021"/>
    <lineage>
        <taxon>Bacteria</taxon>
        <taxon>Bacillati</taxon>
        <taxon>Actinomycetota</taxon>
        <taxon>Actinomycetes</taxon>
        <taxon>Micrococcales</taxon>
        <taxon>Microbacteriaceae</taxon>
        <taxon>Conyzicola</taxon>
    </lineage>
</organism>
<dbReference type="InterPro" id="IPR009057">
    <property type="entry name" value="Homeodomain-like_sf"/>
</dbReference>
<dbReference type="Proteomes" id="UP000606922">
    <property type="component" value="Unassembled WGS sequence"/>
</dbReference>
<comment type="caution">
    <text evidence="4">The sequence shown here is derived from an EMBL/GenBank/DDBJ whole genome shotgun (WGS) entry which is preliminary data.</text>
</comment>
<keyword evidence="5" id="KW-1185">Reference proteome</keyword>
<evidence type="ECO:0000313" key="5">
    <source>
        <dbReference type="Proteomes" id="UP000606922"/>
    </source>
</evidence>
<reference evidence="4" key="2">
    <citation type="submission" date="2020-09" db="EMBL/GenBank/DDBJ databases">
        <authorList>
            <person name="Sun Q."/>
            <person name="Zhou Y."/>
        </authorList>
    </citation>
    <scope>NUCLEOTIDE SEQUENCE</scope>
    <source>
        <strain evidence="4">CGMCC 1.12813</strain>
    </source>
</reference>
<evidence type="ECO:0000259" key="3">
    <source>
        <dbReference type="PROSITE" id="PS50977"/>
    </source>
</evidence>
<keyword evidence="1 2" id="KW-0238">DNA-binding</keyword>
<dbReference type="RefSeq" id="WP_188508851.1">
    <property type="nucleotide sequence ID" value="NZ_BMGB01000001.1"/>
</dbReference>
<dbReference type="PROSITE" id="PS50977">
    <property type="entry name" value="HTH_TETR_2"/>
    <property type="match status" value="1"/>
</dbReference>
<accession>A0A916WEQ0</accession>
<dbReference type="SUPFAM" id="SSF46689">
    <property type="entry name" value="Homeodomain-like"/>
    <property type="match status" value="1"/>
</dbReference>
<dbReference type="AlphaFoldDB" id="A0A916WEQ0"/>
<dbReference type="InterPro" id="IPR001647">
    <property type="entry name" value="HTH_TetR"/>
</dbReference>
<gene>
    <name evidence="4" type="ORF">GCM10010979_02000</name>
</gene>
<proteinExistence type="predicted"/>
<feature type="DNA-binding region" description="H-T-H motif" evidence="2">
    <location>
        <begin position="27"/>
        <end position="46"/>
    </location>
</feature>